<name>A0ABR0STK3_9HYPO</name>
<dbReference type="PANTHER" id="PTHR48043">
    <property type="entry name" value="EG:EG0003.4 PROTEIN-RELATED"/>
    <property type="match status" value="1"/>
</dbReference>
<reference evidence="4 5" key="1">
    <citation type="submission" date="2024-01" db="EMBL/GenBank/DDBJ databases">
        <title>Complete genome of Cladobotryum mycophilum ATHUM6906.</title>
        <authorList>
            <person name="Christinaki A.C."/>
            <person name="Myridakis A.I."/>
            <person name="Kouvelis V.N."/>
        </authorList>
    </citation>
    <scope>NUCLEOTIDE SEQUENCE [LARGE SCALE GENOMIC DNA]</scope>
    <source>
        <strain evidence="4 5">ATHUM6906</strain>
    </source>
</reference>
<dbReference type="Pfam" id="PF06722">
    <property type="entry name" value="EryCIII-like_C"/>
    <property type="match status" value="1"/>
</dbReference>
<dbReference type="SUPFAM" id="SSF53756">
    <property type="entry name" value="UDP-Glycosyltransferase/glycogen phosphorylase"/>
    <property type="match status" value="1"/>
</dbReference>
<evidence type="ECO:0000256" key="2">
    <source>
        <dbReference type="ARBA" id="ARBA00022679"/>
    </source>
</evidence>
<dbReference type="EMBL" id="JAVFKD010000004">
    <property type="protein sequence ID" value="KAK5995487.1"/>
    <property type="molecule type" value="Genomic_DNA"/>
</dbReference>
<evidence type="ECO:0000256" key="1">
    <source>
        <dbReference type="ARBA" id="ARBA00022676"/>
    </source>
</evidence>
<proteinExistence type="predicted"/>
<keyword evidence="1" id="KW-0328">Glycosyltransferase</keyword>
<dbReference type="Proteomes" id="UP001338125">
    <property type="component" value="Unassembled WGS sequence"/>
</dbReference>
<organism evidence="4 5">
    <name type="scientific">Cladobotryum mycophilum</name>
    <dbReference type="NCBI Taxonomy" id="491253"/>
    <lineage>
        <taxon>Eukaryota</taxon>
        <taxon>Fungi</taxon>
        <taxon>Dikarya</taxon>
        <taxon>Ascomycota</taxon>
        <taxon>Pezizomycotina</taxon>
        <taxon>Sordariomycetes</taxon>
        <taxon>Hypocreomycetidae</taxon>
        <taxon>Hypocreales</taxon>
        <taxon>Hypocreaceae</taxon>
        <taxon>Cladobotryum</taxon>
    </lineage>
</organism>
<evidence type="ECO:0000313" key="4">
    <source>
        <dbReference type="EMBL" id="KAK5995487.1"/>
    </source>
</evidence>
<dbReference type="InterPro" id="IPR050271">
    <property type="entry name" value="UDP-glycosyltransferase"/>
</dbReference>
<evidence type="ECO:0000313" key="5">
    <source>
        <dbReference type="Proteomes" id="UP001338125"/>
    </source>
</evidence>
<feature type="domain" description="Erythromycin biosynthesis protein CIII-like C-terminal" evidence="3">
    <location>
        <begin position="297"/>
        <end position="394"/>
    </location>
</feature>
<dbReference type="Gene3D" id="3.40.50.2000">
    <property type="entry name" value="Glycogen Phosphorylase B"/>
    <property type="match status" value="2"/>
</dbReference>
<dbReference type="InterPro" id="IPR002213">
    <property type="entry name" value="UDP_glucos_trans"/>
</dbReference>
<gene>
    <name evidence="4" type="ORF">PT974_03895</name>
</gene>
<dbReference type="PANTHER" id="PTHR48043:SF145">
    <property type="entry name" value="FI06409P-RELATED"/>
    <property type="match status" value="1"/>
</dbReference>
<protein>
    <submittedName>
        <fullName evidence="4">4'-demethylrebeccamycin synthase-like protein</fullName>
    </submittedName>
</protein>
<keyword evidence="5" id="KW-1185">Reference proteome</keyword>
<comment type="caution">
    <text evidence="4">The sequence shown here is derived from an EMBL/GenBank/DDBJ whole genome shotgun (WGS) entry which is preliminary data.</text>
</comment>
<keyword evidence="2" id="KW-0808">Transferase</keyword>
<dbReference type="InterPro" id="IPR010610">
    <property type="entry name" value="EryCIII-like_C"/>
</dbReference>
<accession>A0ABR0STK3</accession>
<dbReference type="CDD" id="cd03784">
    <property type="entry name" value="GT1_Gtf-like"/>
    <property type="match status" value="1"/>
</dbReference>
<sequence length="446" mass="49069">MKFLLHSHFPVGHGLPMQAVAQALVNKGHEVLWLAAAGHAALVKATGARFVATKAIAASKTGILDEDYAMHENRLLSQVADYRAVLADFAADALLVDVFPYGARALHDLGEIPTYATLGVIPFYTSNPRSPLPTSGARPAARCLDVVKNDFWHLVNQWITLPYYLRPIINSQRKELGLSNVPFGEAPECFKYSPFLHLQASSAQLEFYQEPKPQSHRQNVVYVGPLVRPEAGLFSQLPTWWSNIVIHKRVIGITQGTLATNPISLIVPAIRALVGYPDALLVVMSPHIEAIAARVGTPDNVLYAKWLPYHLLLPQLSLLVTNGGYGSITQALSHAVPLICAGQTEDKMDTAARVAWCGAGIDLKTDIPSAGAIDIAARVILSSSRYRERAKNLGLELNMLGGGRRAAYELEELAIRANESLRDEQNDRRRCSIRNELKVDYVRKYF</sequence>
<evidence type="ECO:0000259" key="3">
    <source>
        <dbReference type="Pfam" id="PF06722"/>
    </source>
</evidence>